<dbReference type="GO" id="GO:0005524">
    <property type="term" value="F:ATP binding"/>
    <property type="evidence" value="ECO:0007669"/>
    <property type="project" value="UniProtKB-KW"/>
</dbReference>
<dbReference type="PANTHER" id="PTHR19248">
    <property type="entry name" value="ATP-BINDING TRANSPORT PROTEIN-RELATED"/>
    <property type="match status" value="1"/>
</dbReference>
<dbReference type="PROSITE" id="PS51379">
    <property type="entry name" value="4FE4S_FER_2"/>
    <property type="match status" value="1"/>
</dbReference>
<evidence type="ECO:0000256" key="2">
    <source>
        <dbReference type="ARBA" id="ARBA00022840"/>
    </source>
</evidence>
<dbReference type="FunFam" id="3.40.50.300:FF:000152">
    <property type="entry name" value="ATP-binding cassette, sub-family E, member 1"/>
    <property type="match status" value="1"/>
</dbReference>
<dbReference type="KEGG" id="mst:Msp_0613"/>
<dbReference type="PRINTS" id="PR01868">
    <property type="entry name" value="ABCEFAMILY"/>
</dbReference>
<dbReference type="FunFam" id="3.40.50.300:FF:001546">
    <property type="entry name" value="RNase L inhibitor homolog"/>
    <property type="match status" value="1"/>
</dbReference>
<dbReference type="Gene3D" id="3.40.50.300">
    <property type="entry name" value="P-loop containing nucleotide triphosphate hydrolases"/>
    <property type="match status" value="2"/>
</dbReference>
<feature type="domain" description="4Fe-4S ferredoxin-type" evidence="4">
    <location>
        <begin position="44"/>
        <end position="73"/>
    </location>
</feature>
<dbReference type="InterPro" id="IPR027417">
    <property type="entry name" value="P-loop_NTPase"/>
</dbReference>
<dbReference type="InterPro" id="IPR013283">
    <property type="entry name" value="RLI1"/>
</dbReference>
<dbReference type="InterPro" id="IPR017871">
    <property type="entry name" value="ABC_transporter-like_CS"/>
</dbReference>
<feature type="domain" description="ABC transporter" evidence="3">
    <location>
        <begin position="68"/>
        <end position="313"/>
    </location>
</feature>
<keyword evidence="1" id="KW-0547">Nucleotide-binding</keyword>
<dbReference type="Proteomes" id="UP000001931">
    <property type="component" value="Chromosome"/>
</dbReference>
<dbReference type="AlphaFoldDB" id="Q2NGP2"/>
<dbReference type="SUPFAM" id="SSF52540">
    <property type="entry name" value="P-loop containing nucleoside triphosphate hydrolases"/>
    <property type="match status" value="2"/>
</dbReference>
<dbReference type="PROSITE" id="PS50893">
    <property type="entry name" value="ABC_TRANSPORTER_2"/>
    <property type="match status" value="2"/>
</dbReference>
<dbReference type="PROSITE" id="PS00211">
    <property type="entry name" value="ABC_TRANSPORTER_1"/>
    <property type="match status" value="1"/>
</dbReference>
<dbReference type="GO" id="GO:0016887">
    <property type="term" value="F:ATP hydrolysis activity"/>
    <property type="evidence" value="ECO:0007669"/>
    <property type="project" value="InterPro"/>
</dbReference>
<dbReference type="SUPFAM" id="SSF54862">
    <property type="entry name" value="4Fe-4S ferredoxins"/>
    <property type="match status" value="1"/>
</dbReference>
<accession>Q2NGP2</accession>
<keyword evidence="6" id="KW-1185">Reference proteome</keyword>
<evidence type="ECO:0000313" key="6">
    <source>
        <dbReference type="Proteomes" id="UP000001931"/>
    </source>
</evidence>
<protein>
    <submittedName>
        <fullName evidence="5">Predicted ATPase</fullName>
    </submittedName>
</protein>
<dbReference type="Pfam" id="PF04068">
    <property type="entry name" value="Fer4_RLI"/>
    <property type="match status" value="1"/>
</dbReference>
<gene>
    <name evidence="5" type="ordered locus">Msp_0613</name>
</gene>
<organism evidence="5 6">
    <name type="scientific">Methanosphaera stadtmanae (strain ATCC 43021 / DSM 3091 / JCM 11832 / MCB-3)</name>
    <dbReference type="NCBI Taxonomy" id="339860"/>
    <lineage>
        <taxon>Archaea</taxon>
        <taxon>Methanobacteriati</taxon>
        <taxon>Methanobacteriota</taxon>
        <taxon>Methanomada group</taxon>
        <taxon>Methanobacteria</taxon>
        <taxon>Methanobacteriales</taxon>
        <taxon>Methanobacteriaceae</taxon>
        <taxon>Methanosphaera</taxon>
    </lineage>
</organism>
<dbReference type="InterPro" id="IPR007209">
    <property type="entry name" value="RNaseL-inhib-like_metal-bd_dom"/>
</dbReference>
<dbReference type="InterPro" id="IPR003593">
    <property type="entry name" value="AAA+_ATPase"/>
</dbReference>
<keyword evidence="2" id="KW-0067">ATP-binding</keyword>
<dbReference type="STRING" id="339860.Msp_0613"/>
<evidence type="ECO:0000259" key="4">
    <source>
        <dbReference type="PROSITE" id="PS51379"/>
    </source>
</evidence>
<evidence type="ECO:0000256" key="1">
    <source>
        <dbReference type="ARBA" id="ARBA00022741"/>
    </source>
</evidence>
<dbReference type="SMART" id="SM00382">
    <property type="entry name" value="AAA"/>
    <property type="match status" value="2"/>
</dbReference>
<sequence length="594" mass="67110">MFLSRIAILEKDKCQPKKCNYACIEYCPGVRMEEDTIIISEDDKKPEISEELCSGCGICVNRCVFNAINIINLPEVLDDKPIHRYGPNSFELFGMPTIEDGSVVGLLGPNGIGKSTILNILSGQIIPNFGNYNEEGSWDNVIEYFKGSQLQNYFKKLSNNEIKIAYKPQMVDQLPKVVKGKVSQLLEGVDERNKLDEVVEKLELKNTLDRRLGNLSGGELQRIAIAASVLKDANFYYIDEPTSWLDVKQRLNTVEVIRDLTKENRNVLVIEHDLATLDAMSDYVHVMYGEEGGYGVVSKLRGVRVGINAYINGFLKEENIRIRKQPIEFEIRPPSDLIDSDTITTYTDFHKKYDNFELKVDAGEVNQSQVITAFGPNGIGKTTYAKILAGVVKPDSGEVEEEIEIAYKPQYILSDFEGSVQDFLFMHAKGYGTNVFKTDISKPFDLDKILDKQVSKLSGGELQRLATAVTLSQDADVYLLDEPTAFLDVEQRLKVAKAIKHLITRDDTSAIIIDHDIIFIDYISDKAMVFYGESGVSGHSTAPIHLRDAMNKFLSDVDISFRRDKETNRPRVNKTDSYLDRQQKEQGEYYYLED</sequence>
<dbReference type="InterPro" id="IPR003439">
    <property type="entry name" value="ABC_transporter-like_ATP-bd"/>
</dbReference>
<evidence type="ECO:0000259" key="3">
    <source>
        <dbReference type="PROSITE" id="PS50893"/>
    </source>
</evidence>
<name>Q2NGP2_METST</name>
<feature type="domain" description="ABC transporter" evidence="3">
    <location>
        <begin position="338"/>
        <end position="557"/>
    </location>
</feature>
<reference evidence="5 6" key="1">
    <citation type="journal article" date="2006" name="J. Bacteriol.">
        <title>The genome sequence of Methanosphaera stadtmanae reveals why this human intestinal archaeon is restricted to methanol and H2 for methane formation and ATP synthesis.</title>
        <authorList>
            <person name="Fricke W.F."/>
            <person name="Seedorf H."/>
            <person name="Henne A."/>
            <person name="Kruer M."/>
            <person name="Liesegang H."/>
            <person name="Hedderich R."/>
            <person name="Gottschalk G."/>
            <person name="Thauer R.K."/>
        </authorList>
    </citation>
    <scope>NUCLEOTIDE SEQUENCE [LARGE SCALE GENOMIC DNA]</scope>
    <source>
        <strain evidence="6">ATCC 43021 / DSM 3091 / JCM 11832 / MCB-3</strain>
    </source>
</reference>
<dbReference type="NCBIfam" id="NF009945">
    <property type="entry name" value="PRK13409.1"/>
    <property type="match status" value="1"/>
</dbReference>
<dbReference type="Pfam" id="PF00005">
    <property type="entry name" value="ABC_tran"/>
    <property type="match status" value="2"/>
</dbReference>
<dbReference type="InterPro" id="IPR017896">
    <property type="entry name" value="4Fe4S_Fe-S-bd"/>
</dbReference>
<dbReference type="eggNOG" id="arCOG00187">
    <property type="taxonomic scope" value="Archaea"/>
</dbReference>
<dbReference type="HOGENOM" id="CLU_017344_4_1_2"/>
<evidence type="ECO:0000313" key="5">
    <source>
        <dbReference type="EMBL" id="ABC57011.1"/>
    </source>
</evidence>
<proteinExistence type="predicted"/>
<dbReference type="EMBL" id="CP000102">
    <property type="protein sequence ID" value="ABC57011.1"/>
    <property type="molecule type" value="Genomic_DNA"/>
</dbReference>